<accession>A0A0C9W6Y7</accession>
<evidence type="ECO:0000313" key="3">
    <source>
        <dbReference type="EMBL" id="KIJ62798.1"/>
    </source>
</evidence>
<name>A0A0C9W6Y7_9AGAM</name>
<dbReference type="HOGENOM" id="CLU_1949099_0_0_1"/>
<feature type="signal peptide" evidence="2">
    <location>
        <begin position="1"/>
        <end position="20"/>
    </location>
</feature>
<feature type="compositionally biased region" description="Low complexity" evidence="1">
    <location>
        <begin position="38"/>
        <end position="47"/>
    </location>
</feature>
<dbReference type="EMBL" id="KN839853">
    <property type="protein sequence ID" value="KIJ62798.1"/>
    <property type="molecule type" value="Genomic_DNA"/>
</dbReference>
<dbReference type="AlphaFoldDB" id="A0A0C9W6Y7"/>
<proteinExistence type="predicted"/>
<dbReference type="Proteomes" id="UP000053820">
    <property type="component" value="Unassembled WGS sequence"/>
</dbReference>
<feature type="chain" id="PRO_5002215744" description="Secreted protein" evidence="2">
    <location>
        <begin position="21"/>
        <end position="129"/>
    </location>
</feature>
<feature type="region of interest" description="Disordered" evidence="1">
    <location>
        <begin position="24"/>
        <end position="75"/>
    </location>
</feature>
<protein>
    <recommendedName>
        <fullName evidence="5">Secreted protein</fullName>
    </recommendedName>
</protein>
<keyword evidence="2" id="KW-0732">Signal</keyword>
<sequence>MSLSAHRMPVISLLFMSALSVTIPRSTTSRQQGKASKQVVPRRQVQQPPIPNRPPPPTQVPMDVSNPRHAAEAGVIQRPTTAVCSARFYARIDTCGKTRKISEERAMRYQASGGRSWSCLQPKQVIVIF</sequence>
<organism evidence="3 4">
    <name type="scientific">Hydnomerulius pinastri MD-312</name>
    <dbReference type="NCBI Taxonomy" id="994086"/>
    <lineage>
        <taxon>Eukaryota</taxon>
        <taxon>Fungi</taxon>
        <taxon>Dikarya</taxon>
        <taxon>Basidiomycota</taxon>
        <taxon>Agaricomycotina</taxon>
        <taxon>Agaricomycetes</taxon>
        <taxon>Agaricomycetidae</taxon>
        <taxon>Boletales</taxon>
        <taxon>Boletales incertae sedis</taxon>
        <taxon>Leucogyrophana</taxon>
    </lineage>
</organism>
<reference evidence="3 4" key="1">
    <citation type="submission" date="2014-04" db="EMBL/GenBank/DDBJ databases">
        <title>Evolutionary Origins and Diversification of the Mycorrhizal Mutualists.</title>
        <authorList>
            <consortium name="DOE Joint Genome Institute"/>
            <consortium name="Mycorrhizal Genomics Consortium"/>
            <person name="Kohler A."/>
            <person name="Kuo A."/>
            <person name="Nagy L.G."/>
            <person name="Floudas D."/>
            <person name="Copeland A."/>
            <person name="Barry K.W."/>
            <person name="Cichocki N."/>
            <person name="Veneault-Fourrey C."/>
            <person name="LaButti K."/>
            <person name="Lindquist E.A."/>
            <person name="Lipzen A."/>
            <person name="Lundell T."/>
            <person name="Morin E."/>
            <person name="Murat C."/>
            <person name="Riley R."/>
            <person name="Ohm R."/>
            <person name="Sun H."/>
            <person name="Tunlid A."/>
            <person name="Henrissat B."/>
            <person name="Grigoriev I.V."/>
            <person name="Hibbett D.S."/>
            <person name="Martin F."/>
        </authorList>
    </citation>
    <scope>NUCLEOTIDE SEQUENCE [LARGE SCALE GENOMIC DNA]</scope>
    <source>
        <strain evidence="3 4">MD-312</strain>
    </source>
</reference>
<evidence type="ECO:0000256" key="1">
    <source>
        <dbReference type="SAM" id="MobiDB-lite"/>
    </source>
</evidence>
<evidence type="ECO:0000313" key="4">
    <source>
        <dbReference type="Proteomes" id="UP000053820"/>
    </source>
</evidence>
<feature type="compositionally biased region" description="Polar residues" evidence="1">
    <location>
        <begin position="24"/>
        <end position="35"/>
    </location>
</feature>
<evidence type="ECO:0008006" key="5">
    <source>
        <dbReference type="Google" id="ProtNLM"/>
    </source>
</evidence>
<feature type="compositionally biased region" description="Pro residues" evidence="1">
    <location>
        <begin position="48"/>
        <end position="59"/>
    </location>
</feature>
<keyword evidence="4" id="KW-1185">Reference proteome</keyword>
<evidence type="ECO:0000256" key="2">
    <source>
        <dbReference type="SAM" id="SignalP"/>
    </source>
</evidence>
<gene>
    <name evidence="3" type="ORF">HYDPIDRAFT_113897</name>
</gene>